<dbReference type="AlphaFoldDB" id="A0AAN7ZID7"/>
<keyword evidence="5" id="KW-1185">Reference proteome</keyword>
<dbReference type="InterPro" id="IPR027806">
    <property type="entry name" value="HARBI1_dom"/>
</dbReference>
<keyword evidence="2" id="KW-0479">Metal-binding</keyword>
<name>A0AAN7ZID7_9COLE</name>
<comment type="caution">
    <text evidence="4">The sequence shown here is derived from an EMBL/GenBank/DDBJ whole genome shotgun (WGS) entry which is preliminary data.</text>
</comment>
<proteinExistence type="predicted"/>
<evidence type="ECO:0000259" key="3">
    <source>
        <dbReference type="Pfam" id="PF13359"/>
    </source>
</evidence>
<dbReference type="PANTHER" id="PTHR23080:SF133">
    <property type="entry name" value="SI:CH211-262I1.5-RELATED"/>
    <property type="match status" value="1"/>
</dbReference>
<dbReference type="PANTHER" id="PTHR23080">
    <property type="entry name" value="THAP DOMAIN PROTEIN"/>
    <property type="match status" value="1"/>
</dbReference>
<feature type="domain" description="DDE Tnp4" evidence="3">
    <location>
        <begin position="28"/>
        <end position="110"/>
    </location>
</feature>
<organism evidence="4 5">
    <name type="scientific">Pyrocoelia pectoralis</name>
    <dbReference type="NCBI Taxonomy" id="417401"/>
    <lineage>
        <taxon>Eukaryota</taxon>
        <taxon>Metazoa</taxon>
        <taxon>Ecdysozoa</taxon>
        <taxon>Arthropoda</taxon>
        <taxon>Hexapoda</taxon>
        <taxon>Insecta</taxon>
        <taxon>Pterygota</taxon>
        <taxon>Neoptera</taxon>
        <taxon>Endopterygota</taxon>
        <taxon>Coleoptera</taxon>
        <taxon>Polyphaga</taxon>
        <taxon>Elateriformia</taxon>
        <taxon>Elateroidea</taxon>
        <taxon>Lampyridae</taxon>
        <taxon>Lampyrinae</taxon>
        <taxon>Pyrocoelia</taxon>
    </lineage>
</organism>
<accession>A0AAN7ZID7</accession>
<evidence type="ECO:0000256" key="2">
    <source>
        <dbReference type="ARBA" id="ARBA00022723"/>
    </source>
</evidence>
<evidence type="ECO:0000313" key="5">
    <source>
        <dbReference type="Proteomes" id="UP001329430"/>
    </source>
</evidence>
<comment type="cofactor">
    <cofactor evidence="1">
        <name>a divalent metal cation</name>
        <dbReference type="ChEBI" id="CHEBI:60240"/>
    </cofactor>
</comment>
<sequence length="132" mass="14799">MRSIPKRSKNKSCLPNCASRFTNCRIILDCIEIFAAVPWQSMKNHRLTYSSYKHRNTLKRLVGVAPNGVITYASDLYPGSPSDKSIVASCGILQQMEVGNLILANKGFLICAPFFVNAAIYPRANSQYRMYC</sequence>
<protein>
    <recommendedName>
        <fullName evidence="3">DDE Tnp4 domain-containing protein</fullName>
    </recommendedName>
</protein>
<dbReference type="EMBL" id="JAVRBK010000002">
    <property type="protein sequence ID" value="KAK5648200.1"/>
    <property type="molecule type" value="Genomic_DNA"/>
</dbReference>
<dbReference type="Pfam" id="PF13359">
    <property type="entry name" value="DDE_Tnp_4"/>
    <property type="match status" value="1"/>
</dbReference>
<evidence type="ECO:0000313" key="4">
    <source>
        <dbReference type="EMBL" id="KAK5648200.1"/>
    </source>
</evidence>
<dbReference type="GO" id="GO:0046872">
    <property type="term" value="F:metal ion binding"/>
    <property type="evidence" value="ECO:0007669"/>
    <property type="project" value="UniProtKB-KW"/>
</dbReference>
<gene>
    <name evidence="4" type="ORF">RI129_003092</name>
</gene>
<dbReference type="Proteomes" id="UP001329430">
    <property type="component" value="Chromosome 2"/>
</dbReference>
<reference evidence="4 5" key="1">
    <citation type="journal article" date="2024" name="Insects">
        <title>An Improved Chromosome-Level Genome Assembly of the Firefly Pyrocoelia pectoralis.</title>
        <authorList>
            <person name="Fu X."/>
            <person name="Meyer-Rochow V.B."/>
            <person name="Ballantyne L."/>
            <person name="Zhu X."/>
        </authorList>
    </citation>
    <scope>NUCLEOTIDE SEQUENCE [LARGE SCALE GENOMIC DNA]</scope>
    <source>
        <strain evidence="4">XCY_ONT2</strain>
    </source>
</reference>
<evidence type="ECO:0000256" key="1">
    <source>
        <dbReference type="ARBA" id="ARBA00001968"/>
    </source>
</evidence>